<dbReference type="KEGG" id="mauu:NCTC10437_05389"/>
<dbReference type="OrthoDB" id="4775237at2"/>
<evidence type="ECO:0000313" key="4">
    <source>
        <dbReference type="Proteomes" id="UP000279306"/>
    </source>
</evidence>
<keyword evidence="3" id="KW-0378">Hydrolase</keyword>
<keyword evidence="3" id="KW-0540">Nuclease</keyword>
<feature type="region of interest" description="Disordered" evidence="1">
    <location>
        <begin position="476"/>
        <end position="498"/>
    </location>
</feature>
<feature type="compositionally biased region" description="Low complexity" evidence="1">
    <location>
        <begin position="277"/>
        <end position="288"/>
    </location>
</feature>
<evidence type="ECO:0000259" key="2">
    <source>
        <dbReference type="SMART" id="SM00507"/>
    </source>
</evidence>
<proteinExistence type="predicted"/>
<evidence type="ECO:0000313" key="3">
    <source>
        <dbReference type="EMBL" id="VEG58357.1"/>
    </source>
</evidence>
<sequence length="524" mass="56384">MFDRPVPGVDSLERLSDADLVDAAKQWACRENAACAAKLAVMAEIFIRRTGLPASERETWWVDPDAAVAAELAAAQAITRSLALHQAHRGVVLRDRLPAVGALFARGLISEMLVRKIVSRTDLILEDAAMAAVDADLAAEIVTWGPRSIKKTELAIDALVERHDPGALRRARESSTEPDVEFGSPTDAPGFTTIWARLYETDAAVVERCLREMAHSACSADPRSLGDRLAAAITARIAGIALVCECGREDCDAGARKDRPAKDMTVYVLTDATTGTAGDTGDIGAGDPEAGGDDAAHPAALEDVASHTLTPAAPHTVADICAGGKSGFVFGAGIVPAPLLARLLTGARFREIRHPGQAGPESGYAPSRALADFIRARDLTCRFPWCDHPATSADIDHTVPYPTGPTHPSNLKCLCRFHHLLKTFWIGALGWRDRQHPDGTVAWTSPTGHSYTTEPGSRLLFPTLCRPTATLWKGDPPLVPTSDLRGRSMPRRRHTRAQNRARAIAAERRLNDDLVAEHDKPPPF</sequence>
<name>A0A3S4TG25_MYCAU</name>
<dbReference type="InterPro" id="IPR003615">
    <property type="entry name" value="HNH_nuc"/>
</dbReference>
<dbReference type="CDD" id="cd00085">
    <property type="entry name" value="HNHc"/>
    <property type="match status" value="1"/>
</dbReference>
<dbReference type="AlphaFoldDB" id="A0A3S4TG25"/>
<keyword evidence="3" id="KW-0255">Endonuclease</keyword>
<evidence type="ECO:0000256" key="1">
    <source>
        <dbReference type="SAM" id="MobiDB-lite"/>
    </source>
</evidence>
<organism evidence="3 4">
    <name type="scientific">Mycolicibacterium aurum</name>
    <name type="common">Mycobacterium aurum</name>
    <dbReference type="NCBI Taxonomy" id="1791"/>
    <lineage>
        <taxon>Bacteria</taxon>
        <taxon>Bacillati</taxon>
        <taxon>Actinomycetota</taxon>
        <taxon>Actinomycetes</taxon>
        <taxon>Mycobacteriales</taxon>
        <taxon>Mycobacteriaceae</taxon>
        <taxon>Mycolicibacterium</taxon>
    </lineage>
</organism>
<dbReference type="InterPro" id="IPR003870">
    <property type="entry name" value="DUF222"/>
</dbReference>
<dbReference type="RefSeq" id="WP_048630673.1">
    <property type="nucleotide sequence ID" value="NZ_CVQQ01000001.1"/>
</dbReference>
<accession>A0A3S4TG25</accession>
<gene>
    <name evidence="3" type="ORF">NCTC10437_05389</name>
</gene>
<feature type="domain" description="HNH nuclease" evidence="2">
    <location>
        <begin position="369"/>
        <end position="420"/>
    </location>
</feature>
<dbReference type="EMBL" id="LR134356">
    <property type="protein sequence ID" value="VEG58357.1"/>
    <property type="molecule type" value="Genomic_DNA"/>
</dbReference>
<reference evidence="3 4" key="1">
    <citation type="submission" date="2018-12" db="EMBL/GenBank/DDBJ databases">
        <authorList>
            <consortium name="Pathogen Informatics"/>
        </authorList>
    </citation>
    <scope>NUCLEOTIDE SEQUENCE [LARGE SCALE GENOMIC DNA]</scope>
    <source>
        <strain evidence="3 4">NCTC10437</strain>
    </source>
</reference>
<keyword evidence="4" id="KW-1185">Reference proteome</keyword>
<dbReference type="Proteomes" id="UP000279306">
    <property type="component" value="Chromosome"/>
</dbReference>
<dbReference type="SMART" id="SM00507">
    <property type="entry name" value="HNHc"/>
    <property type="match status" value="1"/>
</dbReference>
<feature type="compositionally biased region" description="Basic residues" evidence="1">
    <location>
        <begin position="488"/>
        <end position="498"/>
    </location>
</feature>
<protein>
    <submittedName>
        <fullName evidence="3">Protein of uncharacterized function DUF222/HNH endonuclease</fullName>
    </submittedName>
</protein>
<feature type="region of interest" description="Disordered" evidence="1">
    <location>
        <begin position="277"/>
        <end position="296"/>
    </location>
</feature>
<dbReference type="Pfam" id="PF02720">
    <property type="entry name" value="DUF222"/>
    <property type="match status" value="1"/>
</dbReference>
<dbReference type="GO" id="GO:0004519">
    <property type="term" value="F:endonuclease activity"/>
    <property type="evidence" value="ECO:0007669"/>
    <property type="project" value="UniProtKB-KW"/>
</dbReference>
<dbReference type="STRING" id="1791.GCA_001049355_00834"/>